<keyword evidence="1" id="KW-0472">Membrane</keyword>
<protein>
    <submittedName>
        <fullName evidence="2">Uncharacterized protein</fullName>
    </submittedName>
</protein>
<name>A0A0E0PDT7_ORYRU</name>
<evidence type="ECO:0000256" key="1">
    <source>
        <dbReference type="SAM" id="Phobius"/>
    </source>
</evidence>
<sequence length="149" mass="16080">MAVMSSSQARRRLGAGVASVVELAGGGCLHRPPTPLLAVLFCQFLYPIILGWLSALAVRNEASEGSGVKPQFANEDTAVKMQKIGLCDSLLPEQSRKSLHLPVKLVHASVCSSCNLSTIRDLIRTVQFRPQFSRNGYSMQVRLANGNGN</sequence>
<reference evidence="3" key="1">
    <citation type="submission" date="2013-06" db="EMBL/GenBank/DDBJ databases">
        <authorList>
            <person name="Zhao Q."/>
        </authorList>
    </citation>
    <scope>NUCLEOTIDE SEQUENCE</scope>
    <source>
        <strain evidence="3">cv. W1943</strain>
    </source>
</reference>
<evidence type="ECO:0000313" key="3">
    <source>
        <dbReference type="Proteomes" id="UP000008022"/>
    </source>
</evidence>
<dbReference type="AlphaFoldDB" id="A0A0E0PDT7"/>
<reference evidence="2" key="2">
    <citation type="submission" date="2015-06" db="UniProtKB">
        <authorList>
            <consortium name="EnsemblPlants"/>
        </authorList>
    </citation>
    <scope>IDENTIFICATION</scope>
</reference>
<dbReference type="Gramene" id="ORUFI04G26320.2">
    <property type="protein sequence ID" value="ORUFI04G26320.2"/>
    <property type="gene ID" value="ORUFI04G26320"/>
</dbReference>
<proteinExistence type="predicted"/>
<keyword evidence="1" id="KW-1133">Transmembrane helix</keyword>
<feature type="transmembrane region" description="Helical" evidence="1">
    <location>
        <begin position="36"/>
        <end position="58"/>
    </location>
</feature>
<evidence type="ECO:0000313" key="2">
    <source>
        <dbReference type="EnsemblPlants" id="ORUFI04G26320.2"/>
    </source>
</evidence>
<keyword evidence="3" id="KW-1185">Reference proteome</keyword>
<keyword evidence="1" id="KW-0812">Transmembrane</keyword>
<organism evidence="2 3">
    <name type="scientific">Oryza rufipogon</name>
    <name type="common">Brownbeard rice</name>
    <name type="synonym">Asian wild rice</name>
    <dbReference type="NCBI Taxonomy" id="4529"/>
    <lineage>
        <taxon>Eukaryota</taxon>
        <taxon>Viridiplantae</taxon>
        <taxon>Streptophyta</taxon>
        <taxon>Embryophyta</taxon>
        <taxon>Tracheophyta</taxon>
        <taxon>Spermatophyta</taxon>
        <taxon>Magnoliopsida</taxon>
        <taxon>Liliopsida</taxon>
        <taxon>Poales</taxon>
        <taxon>Poaceae</taxon>
        <taxon>BOP clade</taxon>
        <taxon>Oryzoideae</taxon>
        <taxon>Oryzeae</taxon>
        <taxon>Oryzinae</taxon>
        <taxon>Oryza</taxon>
    </lineage>
</organism>
<accession>A0A0E0PDT7</accession>
<dbReference type="EnsemblPlants" id="ORUFI04G26320.2">
    <property type="protein sequence ID" value="ORUFI04G26320.2"/>
    <property type="gene ID" value="ORUFI04G26320"/>
</dbReference>
<dbReference type="Proteomes" id="UP000008022">
    <property type="component" value="Unassembled WGS sequence"/>
</dbReference>